<dbReference type="RefSeq" id="WP_180305968.1">
    <property type="nucleotide sequence ID" value="NZ_CP058952.1"/>
</dbReference>
<accession>A0A7D5Z438</accession>
<sequence>MFSNIHPRANRLSWLLQSWLTLCILAIHRVSYAEFRPSSELPPIRVLTSEFPPYNYDEGDGKISGLATEVVQAVLAELRLRAVPESLPWARSYMLTQQEPNILLHSITRSKERETLFKWVGVIAPADYSLWALAERTDVRPNTLAELKNYRIGTTNNDVVEQYLRRQQIPNLDSVSGQGAYEHNIQKLLANRIDLWGVATLPGLYFLRRQGMEGRIVKVYALKELPNDGMYMAFGNKTDDAVVEQFRGALDSIKRQGIYQKLLSKYGLTASR</sequence>
<dbReference type="AlphaFoldDB" id="A0A7D5Z438"/>
<dbReference type="KEGG" id="cfon:HZU75_10100"/>
<dbReference type="PANTHER" id="PTHR38834">
    <property type="entry name" value="PERIPLASMIC SUBSTRATE BINDING PROTEIN FAMILY 3"/>
    <property type="match status" value="1"/>
</dbReference>
<dbReference type="Gene3D" id="3.40.190.10">
    <property type="entry name" value="Periplasmic binding protein-like II"/>
    <property type="match status" value="2"/>
</dbReference>
<dbReference type="SUPFAM" id="SSF53850">
    <property type="entry name" value="Periplasmic binding protein-like II"/>
    <property type="match status" value="1"/>
</dbReference>
<organism evidence="2 3">
    <name type="scientific">Chitinibacter fontanus</name>
    <dbReference type="NCBI Taxonomy" id="1737446"/>
    <lineage>
        <taxon>Bacteria</taxon>
        <taxon>Pseudomonadati</taxon>
        <taxon>Pseudomonadota</taxon>
        <taxon>Betaproteobacteria</taxon>
        <taxon>Neisseriales</taxon>
        <taxon>Chitinibacteraceae</taxon>
        <taxon>Chitinibacter</taxon>
    </lineage>
</organism>
<dbReference type="InterPro" id="IPR001638">
    <property type="entry name" value="Solute-binding_3/MltF_N"/>
</dbReference>
<gene>
    <name evidence="2" type="ORF">HZU75_10100</name>
</gene>
<dbReference type="EMBL" id="CP058952">
    <property type="protein sequence ID" value="QLI81861.1"/>
    <property type="molecule type" value="Genomic_DNA"/>
</dbReference>
<evidence type="ECO:0000313" key="2">
    <source>
        <dbReference type="EMBL" id="QLI81861.1"/>
    </source>
</evidence>
<feature type="domain" description="Solute-binding protein family 3/N-terminal" evidence="1">
    <location>
        <begin position="46"/>
        <end position="267"/>
    </location>
</feature>
<name>A0A7D5Z438_9NEIS</name>
<proteinExistence type="predicted"/>
<protein>
    <submittedName>
        <fullName evidence="2">ABC transporter substrate-binding protein</fullName>
    </submittedName>
</protein>
<dbReference type="PANTHER" id="PTHR38834:SF3">
    <property type="entry name" value="SOLUTE-BINDING PROTEIN FAMILY 3_N-TERMINAL DOMAIN-CONTAINING PROTEIN"/>
    <property type="match status" value="1"/>
</dbReference>
<dbReference type="Pfam" id="PF00497">
    <property type="entry name" value="SBP_bac_3"/>
    <property type="match status" value="1"/>
</dbReference>
<reference evidence="2 3" key="1">
    <citation type="journal article" date="2016" name="Int. J. Syst. Evol. Microbiol.">
        <title>Chitinibacter fontanus sp. nov., isolated from a spring.</title>
        <authorList>
            <person name="Sheu S.Y."/>
            <person name="Li Y.S."/>
            <person name="Young C.C."/>
            <person name="Chen W.M."/>
        </authorList>
    </citation>
    <scope>NUCLEOTIDE SEQUENCE [LARGE SCALE GENOMIC DNA]</scope>
    <source>
        <strain evidence="2 3">STM-7</strain>
    </source>
</reference>
<evidence type="ECO:0000313" key="3">
    <source>
        <dbReference type="Proteomes" id="UP000510822"/>
    </source>
</evidence>
<dbReference type="Proteomes" id="UP000510822">
    <property type="component" value="Chromosome"/>
</dbReference>
<evidence type="ECO:0000259" key="1">
    <source>
        <dbReference type="Pfam" id="PF00497"/>
    </source>
</evidence>
<keyword evidence="3" id="KW-1185">Reference proteome</keyword>